<evidence type="ECO:0000313" key="3">
    <source>
        <dbReference type="Proteomes" id="UP000199158"/>
    </source>
</evidence>
<dbReference type="Proteomes" id="UP000199158">
    <property type="component" value="Unassembled WGS sequence"/>
</dbReference>
<proteinExistence type="predicted"/>
<dbReference type="EMBL" id="FOCG01000006">
    <property type="protein sequence ID" value="SEN17208.1"/>
    <property type="molecule type" value="Genomic_DNA"/>
</dbReference>
<protein>
    <submittedName>
        <fullName evidence="2">Uncharacterized protein</fullName>
    </submittedName>
</protein>
<evidence type="ECO:0000313" key="2">
    <source>
        <dbReference type="EMBL" id="SEN17208.1"/>
    </source>
</evidence>
<keyword evidence="1" id="KW-0472">Membrane</keyword>
<sequence>MGSKPLQKREDSQLFQSVANFASYQPFVGMINSVVSAFFLLLRDKPWGWWMIAYTFIPFIGFTAIYAIIAIYAKLSYNINIPFVHKKVRNIMVVFILLFVGLNIALWWNAS</sequence>
<feature type="transmembrane region" description="Helical" evidence="1">
    <location>
        <begin position="21"/>
        <end position="41"/>
    </location>
</feature>
<gene>
    <name evidence="2" type="ORF">SAMN05216180_2976</name>
</gene>
<reference evidence="2 3" key="1">
    <citation type="submission" date="2016-10" db="EMBL/GenBank/DDBJ databases">
        <authorList>
            <person name="de Groot N.N."/>
        </authorList>
    </citation>
    <scope>NUCLEOTIDE SEQUENCE [LARGE SCALE GENOMIC DNA]</scope>
    <source>
        <strain evidence="2 3">CGMCC 1.5070</strain>
    </source>
</reference>
<keyword evidence="1" id="KW-0812">Transmembrane</keyword>
<name>A0A1H8EEM5_9FIRM</name>
<accession>A0A1H8EEM5</accession>
<dbReference type="AlphaFoldDB" id="A0A1H8EEM5"/>
<evidence type="ECO:0000256" key="1">
    <source>
        <dbReference type="SAM" id="Phobius"/>
    </source>
</evidence>
<organism evidence="2 3">
    <name type="scientific">Hydrogenoanaerobacterium saccharovorans</name>
    <dbReference type="NCBI Taxonomy" id="474960"/>
    <lineage>
        <taxon>Bacteria</taxon>
        <taxon>Bacillati</taxon>
        <taxon>Bacillota</taxon>
        <taxon>Clostridia</taxon>
        <taxon>Eubacteriales</taxon>
        <taxon>Oscillospiraceae</taxon>
        <taxon>Hydrogenoanaerobacterium</taxon>
    </lineage>
</organism>
<feature type="transmembrane region" description="Helical" evidence="1">
    <location>
        <begin position="90"/>
        <end position="108"/>
    </location>
</feature>
<feature type="transmembrane region" description="Helical" evidence="1">
    <location>
        <begin position="47"/>
        <end position="69"/>
    </location>
</feature>
<keyword evidence="1" id="KW-1133">Transmembrane helix</keyword>
<dbReference type="RefSeq" id="WP_092756611.1">
    <property type="nucleotide sequence ID" value="NZ_FOCG01000006.1"/>
</dbReference>
<keyword evidence="3" id="KW-1185">Reference proteome</keyword>